<dbReference type="AlphaFoldDB" id="A0A5R8WJB0"/>
<gene>
    <name evidence="2" type="ORF">FDY95_22615</name>
</gene>
<dbReference type="Gene3D" id="1.10.30.50">
    <property type="match status" value="1"/>
</dbReference>
<dbReference type="OrthoDB" id="5379188at2"/>
<keyword evidence="3" id="KW-1185">Reference proteome</keyword>
<sequence>MKIPNSCVPDAYLVATHVYHGQTSLTDGAQLLVNRHGLNVNSARDYINNFRYLMEGRGFTRTLNAFSMEYFLEQISTNYPAATLRNAVRALREHILYYQSVQRTPVTLKTMWSIYARFAARLPPRFQNELEQEDVESIAVQTLSRADIIHALRSLRPTDSQLVTLQLRQYKRDNHTVALLKILRNHACQICQTTIRKQNGQFYIEAAHITPKRLQGCEMPDNLLILCPNHHKEFDFGDTVILSRDPHELVVSLNGITHTISLRLE</sequence>
<protein>
    <recommendedName>
        <fullName evidence="1">HNH nuclease domain-containing protein</fullName>
    </recommendedName>
</protein>
<comment type="caution">
    <text evidence="2">The sequence shown here is derived from an EMBL/GenBank/DDBJ whole genome shotgun (WGS) entry which is preliminary data.</text>
</comment>
<dbReference type="RefSeq" id="WP_138081310.1">
    <property type="nucleotide sequence ID" value="NZ_VAJM01000015.1"/>
</dbReference>
<evidence type="ECO:0000313" key="3">
    <source>
        <dbReference type="Proteomes" id="UP000305517"/>
    </source>
</evidence>
<proteinExistence type="predicted"/>
<name>A0A5R8WJB0_9BACT</name>
<evidence type="ECO:0000259" key="1">
    <source>
        <dbReference type="SMART" id="SM00507"/>
    </source>
</evidence>
<organism evidence="2 3">
    <name type="scientific">Hymenobacter jeollabukensis</name>
    <dbReference type="NCBI Taxonomy" id="2025313"/>
    <lineage>
        <taxon>Bacteria</taxon>
        <taxon>Pseudomonadati</taxon>
        <taxon>Bacteroidota</taxon>
        <taxon>Cytophagia</taxon>
        <taxon>Cytophagales</taxon>
        <taxon>Hymenobacteraceae</taxon>
        <taxon>Hymenobacter</taxon>
    </lineage>
</organism>
<feature type="domain" description="HNH nuclease" evidence="1">
    <location>
        <begin position="176"/>
        <end position="232"/>
    </location>
</feature>
<reference evidence="2 3" key="1">
    <citation type="submission" date="2019-05" db="EMBL/GenBank/DDBJ databases">
        <title>Hymenobacter edaphi sp. nov., isolated from abandoned arsenic-contaminated farmland soil.</title>
        <authorList>
            <person name="Nie L."/>
        </authorList>
    </citation>
    <scope>NUCLEOTIDE SEQUENCE [LARGE SCALE GENOMIC DNA]</scope>
    <source>
        <strain evidence="2 3">1-3-3-8</strain>
    </source>
</reference>
<dbReference type="InterPro" id="IPR003615">
    <property type="entry name" value="HNH_nuc"/>
</dbReference>
<dbReference type="Pfam" id="PF13391">
    <property type="entry name" value="HNH_2"/>
    <property type="match status" value="1"/>
</dbReference>
<dbReference type="EMBL" id="VAJM01000015">
    <property type="protein sequence ID" value="TLM88978.1"/>
    <property type="molecule type" value="Genomic_DNA"/>
</dbReference>
<dbReference type="SMART" id="SM00507">
    <property type="entry name" value="HNHc"/>
    <property type="match status" value="1"/>
</dbReference>
<dbReference type="Proteomes" id="UP000305517">
    <property type="component" value="Unassembled WGS sequence"/>
</dbReference>
<dbReference type="CDD" id="cd00085">
    <property type="entry name" value="HNHc"/>
    <property type="match status" value="1"/>
</dbReference>
<accession>A0A5R8WJB0</accession>
<evidence type="ECO:0000313" key="2">
    <source>
        <dbReference type="EMBL" id="TLM88978.1"/>
    </source>
</evidence>